<dbReference type="SUPFAM" id="SSF52540">
    <property type="entry name" value="P-loop containing nucleoside triphosphate hydrolases"/>
    <property type="match status" value="1"/>
</dbReference>
<reference evidence="7 8" key="1">
    <citation type="submission" date="2024-09" db="EMBL/GenBank/DDBJ databases">
        <authorList>
            <person name="Sun Q."/>
            <person name="Mori K."/>
        </authorList>
    </citation>
    <scope>NUCLEOTIDE SEQUENCE [LARGE SCALE GENOMIC DNA]</scope>
    <source>
        <strain evidence="7 8">TBRC 3947</strain>
    </source>
</reference>
<organism evidence="7 8">
    <name type="scientific">Phytohabitans kaempferiae</name>
    <dbReference type="NCBI Taxonomy" id="1620943"/>
    <lineage>
        <taxon>Bacteria</taxon>
        <taxon>Bacillati</taxon>
        <taxon>Actinomycetota</taxon>
        <taxon>Actinomycetes</taxon>
        <taxon>Micromonosporales</taxon>
        <taxon>Micromonosporaceae</taxon>
    </lineage>
</organism>
<dbReference type="InterPro" id="IPR003439">
    <property type="entry name" value="ABC_transporter-like_ATP-bd"/>
</dbReference>
<dbReference type="GO" id="GO:0005524">
    <property type="term" value="F:ATP binding"/>
    <property type="evidence" value="ECO:0007669"/>
    <property type="project" value="UniProtKB-KW"/>
</dbReference>
<evidence type="ECO:0000256" key="4">
    <source>
        <dbReference type="ARBA" id="ARBA00022840"/>
    </source>
</evidence>
<evidence type="ECO:0000256" key="3">
    <source>
        <dbReference type="ARBA" id="ARBA00022741"/>
    </source>
</evidence>
<gene>
    <name evidence="7" type="ORF">ACFFIA_42145</name>
</gene>
<feature type="region of interest" description="Disordered" evidence="5">
    <location>
        <begin position="324"/>
        <end position="344"/>
    </location>
</feature>
<dbReference type="InterPro" id="IPR003593">
    <property type="entry name" value="AAA+_ATPase"/>
</dbReference>
<protein>
    <submittedName>
        <fullName evidence="7">ABC transporter ATP-binding protein</fullName>
    </submittedName>
</protein>
<dbReference type="Pfam" id="PF08352">
    <property type="entry name" value="oligo_HPY"/>
    <property type="match status" value="1"/>
</dbReference>
<sequence length="344" mass="36436">MTAPQPLLELLDLTVDYRAGTGRRRRALRAVDQVSLTLAAGQTLGLVGESGSGKSTIGNAVLGLTAVTSGQILFRGQDIAHATAARRRDLSRHLQVVFQDPYSSLNPSRTIGQTLTDPLRAHGGTSRAEAAARVGDLLERVGLNADAAGRYPGQFSGGQRQRIAIARALVLEPELIICDEPTSSLDLSVQAQVLNLLQDLQDKLNVGYLFISHDIGVIRHLSHNVAVLLHGHLVEYGAVDAVADHPAHPYTRTLLAATPVADPRHQAARRAARGRLGTRPSTTPDQHTGCPFASRCPSVMAICASQRPAPRSAGATQAACHLYPDHTTADTPAPTTGASAEGRM</sequence>
<keyword evidence="8" id="KW-1185">Reference proteome</keyword>
<dbReference type="PANTHER" id="PTHR43776">
    <property type="entry name" value="TRANSPORT ATP-BINDING PROTEIN"/>
    <property type="match status" value="1"/>
</dbReference>
<dbReference type="InterPro" id="IPR013563">
    <property type="entry name" value="Oligopep_ABC_C"/>
</dbReference>
<dbReference type="Proteomes" id="UP001589867">
    <property type="component" value="Unassembled WGS sequence"/>
</dbReference>
<dbReference type="CDD" id="cd03257">
    <property type="entry name" value="ABC_NikE_OppD_transporters"/>
    <property type="match status" value="1"/>
</dbReference>
<dbReference type="NCBIfam" id="TIGR01727">
    <property type="entry name" value="oligo_HPY"/>
    <property type="match status" value="1"/>
</dbReference>
<dbReference type="RefSeq" id="WP_377262804.1">
    <property type="nucleotide sequence ID" value="NZ_JBHLUH010000105.1"/>
</dbReference>
<accession>A0ABV6MI31</accession>
<dbReference type="Gene3D" id="3.40.50.300">
    <property type="entry name" value="P-loop containing nucleotide triphosphate hydrolases"/>
    <property type="match status" value="1"/>
</dbReference>
<evidence type="ECO:0000313" key="7">
    <source>
        <dbReference type="EMBL" id="MFC0534209.1"/>
    </source>
</evidence>
<dbReference type="SMART" id="SM00382">
    <property type="entry name" value="AAA"/>
    <property type="match status" value="1"/>
</dbReference>
<dbReference type="InterPro" id="IPR017871">
    <property type="entry name" value="ABC_transporter-like_CS"/>
</dbReference>
<evidence type="ECO:0000256" key="2">
    <source>
        <dbReference type="ARBA" id="ARBA00022448"/>
    </source>
</evidence>
<keyword evidence="3" id="KW-0547">Nucleotide-binding</keyword>
<keyword evidence="2" id="KW-0813">Transport</keyword>
<dbReference type="PROSITE" id="PS00211">
    <property type="entry name" value="ABC_TRANSPORTER_1"/>
    <property type="match status" value="1"/>
</dbReference>
<comment type="similarity">
    <text evidence="1">Belongs to the ABC transporter superfamily.</text>
</comment>
<name>A0ABV6MI31_9ACTN</name>
<comment type="caution">
    <text evidence="7">The sequence shown here is derived from an EMBL/GenBank/DDBJ whole genome shotgun (WGS) entry which is preliminary data.</text>
</comment>
<evidence type="ECO:0000259" key="6">
    <source>
        <dbReference type="PROSITE" id="PS50893"/>
    </source>
</evidence>
<dbReference type="PROSITE" id="PS50893">
    <property type="entry name" value="ABC_TRANSPORTER_2"/>
    <property type="match status" value="1"/>
</dbReference>
<dbReference type="InterPro" id="IPR050319">
    <property type="entry name" value="ABC_transp_ATP-bind"/>
</dbReference>
<keyword evidence="4 7" id="KW-0067">ATP-binding</keyword>
<evidence type="ECO:0000313" key="8">
    <source>
        <dbReference type="Proteomes" id="UP001589867"/>
    </source>
</evidence>
<proteinExistence type="inferred from homology"/>
<evidence type="ECO:0000256" key="5">
    <source>
        <dbReference type="SAM" id="MobiDB-lite"/>
    </source>
</evidence>
<dbReference type="Pfam" id="PF00005">
    <property type="entry name" value="ABC_tran"/>
    <property type="match status" value="1"/>
</dbReference>
<dbReference type="EMBL" id="JBHLUH010000105">
    <property type="protein sequence ID" value="MFC0534209.1"/>
    <property type="molecule type" value="Genomic_DNA"/>
</dbReference>
<evidence type="ECO:0000256" key="1">
    <source>
        <dbReference type="ARBA" id="ARBA00005417"/>
    </source>
</evidence>
<feature type="domain" description="ABC transporter" evidence="6">
    <location>
        <begin position="8"/>
        <end position="255"/>
    </location>
</feature>
<dbReference type="PANTHER" id="PTHR43776:SF7">
    <property type="entry name" value="D,D-DIPEPTIDE TRANSPORT ATP-BINDING PROTEIN DDPF-RELATED"/>
    <property type="match status" value="1"/>
</dbReference>
<dbReference type="InterPro" id="IPR027417">
    <property type="entry name" value="P-loop_NTPase"/>
</dbReference>